<protein>
    <submittedName>
        <fullName evidence="1">Uncharacterized protein</fullName>
    </submittedName>
</protein>
<comment type="caution">
    <text evidence="1">The sequence shown here is derived from an EMBL/GenBank/DDBJ whole genome shotgun (WGS) entry which is preliminary data.</text>
</comment>
<reference evidence="1 2" key="1">
    <citation type="submission" date="2024-09" db="EMBL/GenBank/DDBJ databases">
        <title>Description of Labrys sedimenti sp. nov., isolated from a diclofenac-degrading enrichment culture, and genome-based reclassification of Labrys portucalensis as a later heterotypic synonym of Labrys neptuniae.</title>
        <authorList>
            <person name="Tancsics A."/>
            <person name="Csepanyi A."/>
        </authorList>
    </citation>
    <scope>NUCLEOTIDE SEQUENCE [LARGE SCALE GENOMIC DNA]</scope>
    <source>
        <strain evidence="1 2">LMG 23412</strain>
    </source>
</reference>
<proteinExistence type="predicted"/>
<dbReference type="EMBL" id="JBHGPK010000001">
    <property type="protein sequence ID" value="MFC2248703.1"/>
    <property type="molecule type" value="Genomic_DNA"/>
</dbReference>
<gene>
    <name evidence="1" type="ORF">ACETRX_03675</name>
</gene>
<evidence type="ECO:0000313" key="2">
    <source>
        <dbReference type="Proteomes" id="UP001595190"/>
    </source>
</evidence>
<organism evidence="1 2">
    <name type="scientific">Labrys neptuniae</name>
    <dbReference type="NCBI Taxonomy" id="376174"/>
    <lineage>
        <taxon>Bacteria</taxon>
        <taxon>Pseudomonadati</taxon>
        <taxon>Pseudomonadota</taxon>
        <taxon>Alphaproteobacteria</taxon>
        <taxon>Hyphomicrobiales</taxon>
        <taxon>Xanthobacteraceae</taxon>
        <taxon>Labrys</taxon>
    </lineage>
</organism>
<dbReference type="Proteomes" id="UP001595190">
    <property type="component" value="Unassembled WGS sequence"/>
</dbReference>
<accession>A0ABV6Z918</accession>
<evidence type="ECO:0000313" key="1">
    <source>
        <dbReference type="EMBL" id="MFC2248703.1"/>
    </source>
</evidence>
<sequence length="89" mass="10442">MKIWDYLERPDRSIATQAEEDALQKIIAECGAANTALLWLYRVALISHQENEESLDRIERLDRLHRAEVRELQGLPAEEWFDPLRAPQE</sequence>
<name>A0ABV6Z918_9HYPH</name>
<dbReference type="RefSeq" id="WP_394308602.1">
    <property type="nucleotide sequence ID" value="NZ_JBHGPK010000001.1"/>
</dbReference>